<keyword evidence="2" id="KW-1185">Reference proteome</keyword>
<evidence type="ECO:0000313" key="2">
    <source>
        <dbReference type="Proteomes" id="UP001497382"/>
    </source>
</evidence>
<accession>A0AAV2BD76</accession>
<gene>
    <name evidence="1" type="ORF">LARSCL_LOCUS18167</name>
</gene>
<name>A0AAV2BD76_9ARAC</name>
<protein>
    <submittedName>
        <fullName evidence="1">Uncharacterized protein</fullName>
    </submittedName>
</protein>
<dbReference type="Proteomes" id="UP001497382">
    <property type="component" value="Unassembled WGS sequence"/>
</dbReference>
<sequence>MLSSSYTRRRDVKKENRFFFLRSWTTFAWDTRENRLVACLPTRGLTPAEWRLEEDLENYWQWKLSGNVKRLKLKDEIVPHLFECQKKNSAPPTCTESSAQNWFKQLSQGLMNLPRLLKASIQLL</sequence>
<evidence type="ECO:0000313" key="1">
    <source>
        <dbReference type="EMBL" id="CAL1293404.1"/>
    </source>
</evidence>
<dbReference type="AlphaFoldDB" id="A0AAV2BD76"/>
<reference evidence="1 2" key="1">
    <citation type="submission" date="2024-04" db="EMBL/GenBank/DDBJ databases">
        <authorList>
            <person name="Rising A."/>
            <person name="Reimegard J."/>
            <person name="Sonavane S."/>
            <person name="Akerstrom W."/>
            <person name="Nylinder S."/>
            <person name="Hedman E."/>
            <person name="Kallberg Y."/>
        </authorList>
    </citation>
    <scope>NUCLEOTIDE SEQUENCE [LARGE SCALE GENOMIC DNA]</scope>
</reference>
<proteinExistence type="predicted"/>
<comment type="caution">
    <text evidence="1">The sequence shown here is derived from an EMBL/GenBank/DDBJ whole genome shotgun (WGS) entry which is preliminary data.</text>
</comment>
<feature type="non-terminal residue" evidence="1">
    <location>
        <position position="124"/>
    </location>
</feature>
<organism evidence="1 2">
    <name type="scientific">Larinioides sclopetarius</name>
    <dbReference type="NCBI Taxonomy" id="280406"/>
    <lineage>
        <taxon>Eukaryota</taxon>
        <taxon>Metazoa</taxon>
        <taxon>Ecdysozoa</taxon>
        <taxon>Arthropoda</taxon>
        <taxon>Chelicerata</taxon>
        <taxon>Arachnida</taxon>
        <taxon>Araneae</taxon>
        <taxon>Araneomorphae</taxon>
        <taxon>Entelegynae</taxon>
        <taxon>Araneoidea</taxon>
        <taxon>Araneidae</taxon>
        <taxon>Larinioides</taxon>
    </lineage>
</organism>
<dbReference type="EMBL" id="CAXIEN010000325">
    <property type="protein sequence ID" value="CAL1293404.1"/>
    <property type="molecule type" value="Genomic_DNA"/>
</dbReference>